<evidence type="ECO:0000313" key="7">
    <source>
        <dbReference type="Proteomes" id="UP001162131"/>
    </source>
</evidence>
<evidence type="ECO:0000256" key="4">
    <source>
        <dbReference type="ARBA" id="ARBA00023014"/>
    </source>
</evidence>
<comment type="caution">
    <text evidence="6">The sequence shown here is derived from an EMBL/GenBank/DDBJ whole genome shotgun (WGS) entry which is preliminary data.</text>
</comment>
<name>A0AAU9IFU5_9CILI</name>
<evidence type="ECO:0000256" key="1">
    <source>
        <dbReference type="ARBA" id="ARBA00022714"/>
    </source>
</evidence>
<gene>
    <name evidence="6" type="ORF">BSTOLATCC_MIC158</name>
</gene>
<dbReference type="GO" id="GO:0009055">
    <property type="term" value="F:electron transfer activity"/>
    <property type="evidence" value="ECO:0007669"/>
    <property type="project" value="TreeGrafter"/>
</dbReference>
<organism evidence="6 7">
    <name type="scientific">Blepharisma stoltei</name>
    <dbReference type="NCBI Taxonomy" id="1481888"/>
    <lineage>
        <taxon>Eukaryota</taxon>
        <taxon>Sar</taxon>
        <taxon>Alveolata</taxon>
        <taxon>Ciliophora</taxon>
        <taxon>Postciliodesmatophora</taxon>
        <taxon>Heterotrichea</taxon>
        <taxon>Heterotrichida</taxon>
        <taxon>Blepharismidae</taxon>
        <taxon>Blepharisma</taxon>
    </lineage>
</organism>
<evidence type="ECO:0000256" key="5">
    <source>
        <dbReference type="ARBA" id="ARBA00034078"/>
    </source>
</evidence>
<dbReference type="GO" id="GO:0046872">
    <property type="term" value="F:metal ion binding"/>
    <property type="evidence" value="ECO:0007669"/>
    <property type="project" value="UniProtKB-KW"/>
</dbReference>
<dbReference type="InterPro" id="IPR012675">
    <property type="entry name" value="Beta-grasp_dom_sf"/>
</dbReference>
<keyword evidence="3" id="KW-0408">Iron</keyword>
<comment type="cofactor">
    <cofactor evidence="5">
        <name>[2Fe-2S] cluster</name>
        <dbReference type="ChEBI" id="CHEBI:190135"/>
    </cofactor>
</comment>
<keyword evidence="2" id="KW-0479">Metal-binding</keyword>
<dbReference type="InterPro" id="IPR018298">
    <property type="entry name" value="Adrenodoxin_Fe-S_BS"/>
</dbReference>
<evidence type="ECO:0000313" key="6">
    <source>
        <dbReference type="EMBL" id="CAG9309944.1"/>
    </source>
</evidence>
<keyword evidence="1" id="KW-0001">2Fe-2S</keyword>
<sequence>MSKILIKFIQDKQKWEAMGKIGQSLMSLANQDGEIFGYCGGQLACTTCRVYIAKKYQPLLPKPTEIEEDVLCELPNNINYPEKDYVKRMSCQLKCTSQLNGLTVVIPPPIL</sequence>
<proteinExistence type="predicted"/>
<keyword evidence="7" id="KW-1185">Reference proteome</keyword>
<accession>A0AAU9IFU5</accession>
<dbReference type="EMBL" id="CAJZBQ010000001">
    <property type="protein sequence ID" value="CAG9309944.1"/>
    <property type="molecule type" value="Genomic_DNA"/>
</dbReference>
<dbReference type="InterPro" id="IPR036010">
    <property type="entry name" value="2Fe-2S_ferredoxin-like_sf"/>
</dbReference>
<dbReference type="PANTHER" id="PTHR23426">
    <property type="entry name" value="FERREDOXIN/ADRENODOXIN"/>
    <property type="match status" value="1"/>
</dbReference>
<dbReference type="GO" id="GO:0140647">
    <property type="term" value="P:P450-containing electron transport chain"/>
    <property type="evidence" value="ECO:0007669"/>
    <property type="project" value="InterPro"/>
</dbReference>
<keyword evidence="4" id="KW-0411">Iron-sulfur</keyword>
<dbReference type="AlphaFoldDB" id="A0AAU9IFU5"/>
<dbReference type="PROSITE" id="PS00814">
    <property type="entry name" value="ADX"/>
    <property type="match status" value="1"/>
</dbReference>
<dbReference type="PANTHER" id="PTHR23426:SF65">
    <property type="entry name" value="FERREDOXIN-2, MITOCHONDRIAL"/>
    <property type="match status" value="1"/>
</dbReference>
<evidence type="ECO:0000256" key="3">
    <source>
        <dbReference type="ARBA" id="ARBA00023004"/>
    </source>
</evidence>
<dbReference type="GO" id="GO:0051537">
    <property type="term" value="F:2 iron, 2 sulfur cluster binding"/>
    <property type="evidence" value="ECO:0007669"/>
    <property type="project" value="UniProtKB-KW"/>
</dbReference>
<dbReference type="SUPFAM" id="SSF54292">
    <property type="entry name" value="2Fe-2S ferredoxin-like"/>
    <property type="match status" value="1"/>
</dbReference>
<evidence type="ECO:0008006" key="8">
    <source>
        <dbReference type="Google" id="ProtNLM"/>
    </source>
</evidence>
<reference evidence="6" key="1">
    <citation type="submission" date="2021-09" db="EMBL/GenBank/DDBJ databases">
        <authorList>
            <consortium name="AG Swart"/>
            <person name="Singh M."/>
            <person name="Singh A."/>
            <person name="Seah K."/>
            <person name="Emmerich C."/>
        </authorList>
    </citation>
    <scope>NUCLEOTIDE SEQUENCE</scope>
    <source>
        <strain evidence="6">ATCC30299</strain>
    </source>
</reference>
<dbReference type="Gene3D" id="3.10.20.30">
    <property type="match status" value="1"/>
</dbReference>
<protein>
    <recommendedName>
        <fullName evidence="8">Ferredoxin</fullName>
    </recommendedName>
</protein>
<dbReference type="InterPro" id="IPR001055">
    <property type="entry name" value="Adrenodoxin-like"/>
</dbReference>
<evidence type="ECO:0000256" key="2">
    <source>
        <dbReference type="ARBA" id="ARBA00022723"/>
    </source>
</evidence>
<dbReference type="Proteomes" id="UP001162131">
    <property type="component" value="Unassembled WGS sequence"/>
</dbReference>